<dbReference type="PANTHER" id="PTHR22803">
    <property type="entry name" value="MANNOSE, PHOSPHOLIPASE, LECTIN RECEPTOR RELATED"/>
    <property type="match status" value="1"/>
</dbReference>
<evidence type="ECO:0000256" key="1">
    <source>
        <dbReference type="SAM" id="SignalP"/>
    </source>
</evidence>
<accession>A0A443S200</accession>
<dbReference type="Pfam" id="PF00059">
    <property type="entry name" value="Lectin_C"/>
    <property type="match status" value="1"/>
</dbReference>
<dbReference type="SUPFAM" id="SSF56436">
    <property type="entry name" value="C-type lectin-like"/>
    <property type="match status" value="1"/>
</dbReference>
<dbReference type="STRING" id="299467.A0A443S200"/>
<dbReference type="Proteomes" id="UP000288716">
    <property type="component" value="Unassembled WGS sequence"/>
</dbReference>
<dbReference type="AlphaFoldDB" id="A0A443S200"/>
<gene>
    <name evidence="3" type="ORF">B4U80_11839</name>
</gene>
<dbReference type="SMART" id="SM00034">
    <property type="entry name" value="CLECT"/>
    <property type="match status" value="1"/>
</dbReference>
<feature type="chain" id="PRO_5019176976" evidence="1">
    <location>
        <begin position="16"/>
        <end position="356"/>
    </location>
</feature>
<protein>
    <submittedName>
        <fullName evidence="3">Aggrecan core protein-like protein</fullName>
    </submittedName>
</protein>
<evidence type="ECO:0000313" key="3">
    <source>
        <dbReference type="EMBL" id="RWS21511.1"/>
    </source>
</evidence>
<feature type="domain" description="C-type lectin" evidence="2">
    <location>
        <begin position="26"/>
        <end position="132"/>
    </location>
</feature>
<dbReference type="CDD" id="cd00037">
    <property type="entry name" value="CLECT"/>
    <property type="match status" value="1"/>
</dbReference>
<dbReference type="PROSITE" id="PS50041">
    <property type="entry name" value="C_TYPE_LECTIN_2"/>
    <property type="match status" value="1"/>
</dbReference>
<evidence type="ECO:0000259" key="2">
    <source>
        <dbReference type="PROSITE" id="PS50041"/>
    </source>
</evidence>
<dbReference type="OrthoDB" id="6409202at2759"/>
<dbReference type="VEuPathDB" id="VectorBase:LDEU010529"/>
<organism evidence="3 4">
    <name type="scientific">Leptotrombidium deliense</name>
    <dbReference type="NCBI Taxonomy" id="299467"/>
    <lineage>
        <taxon>Eukaryota</taxon>
        <taxon>Metazoa</taxon>
        <taxon>Ecdysozoa</taxon>
        <taxon>Arthropoda</taxon>
        <taxon>Chelicerata</taxon>
        <taxon>Arachnida</taxon>
        <taxon>Acari</taxon>
        <taxon>Acariformes</taxon>
        <taxon>Trombidiformes</taxon>
        <taxon>Prostigmata</taxon>
        <taxon>Anystina</taxon>
        <taxon>Parasitengona</taxon>
        <taxon>Trombiculoidea</taxon>
        <taxon>Trombiculidae</taxon>
        <taxon>Leptotrombidium</taxon>
    </lineage>
</organism>
<comment type="caution">
    <text evidence="3">The sequence shown here is derived from an EMBL/GenBank/DDBJ whole genome shotgun (WGS) entry which is preliminary data.</text>
</comment>
<keyword evidence="1" id="KW-0732">Signal</keyword>
<dbReference type="Gene3D" id="3.10.100.10">
    <property type="entry name" value="Mannose-Binding Protein A, subunit A"/>
    <property type="match status" value="1"/>
</dbReference>
<feature type="signal peptide" evidence="1">
    <location>
        <begin position="1"/>
        <end position="15"/>
    </location>
</feature>
<dbReference type="InterPro" id="IPR001304">
    <property type="entry name" value="C-type_lectin-like"/>
</dbReference>
<keyword evidence="4" id="KW-1185">Reference proteome</keyword>
<sequence>MVLFFVCLLLPNAESCCQCPNGWHMWKRKCYWINKQMSNFDGNKHECETKNAEMVSIHSLEENEFLSTLADNNWYWIGLIRVKKGVNQFEWSNGNNVNFLNWGNNQPTNLNDDATKCVQSGGNDRKWIDFSCYANDAYKMCQIVLTDSKEMIDVLRSNVTDLAKKIDEIFSSEDNKAIGETLKSVYKSLETEIEIMKADMYQMKYFMEQQSNYSERNLLNLFEKLNNVENWVISIESRSESNKIEFLKLFNHSVTKINSEFSSVTENKFSNISFEVNALASAVRNITKHLWSIEEATANQEVPFDYRKAVEPNQESNLSLREVILYLITTINSISIIVVLLKMSPYDVLSLYNQLE</sequence>
<dbReference type="InterPro" id="IPR016186">
    <property type="entry name" value="C-type_lectin-like/link_sf"/>
</dbReference>
<proteinExistence type="predicted"/>
<reference evidence="3 4" key="1">
    <citation type="journal article" date="2018" name="Gigascience">
        <title>Genomes of trombidid mites reveal novel predicted allergens and laterally-transferred genes associated with secondary metabolism.</title>
        <authorList>
            <person name="Dong X."/>
            <person name="Chaisiri K."/>
            <person name="Xia D."/>
            <person name="Armstrong S.D."/>
            <person name="Fang Y."/>
            <person name="Donnelly M.J."/>
            <person name="Kadowaki T."/>
            <person name="McGarry J.W."/>
            <person name="Darby A.C."/>
            <person name="Makepeace B.L."/>
        </authorList>
    </citation>
    <scope>NUCLEOTIDE SEQUENCE [LARGE SCALE GENOMIC DNA]</scope>
    <source>
        <strain evidence="3">UoL-UT</strain>
    </source>
</reference>
<dbReference type="InterPro" id="IPR050111">
    <property type="entry name" value="C-type_lectin/snaclec_domain"/>
</dbReference>
<evidence type="ECO:0000313" key="4">
    <source>
        <dbReference type="Proteomes" id="UP000288716"/>
    </source>
</evidence>
<name>A0A443S200_9ACAR</name>
<dbReference type="EMBL" id="NCKV01011897">
    <property type="protein sequence ID" value="RWS21511.1"/>
    <property type="molecule type" value="Genomic_DNA"/>
</dbReference>
<dbReference type="InterPro" id="IPR016187">
    <property type="entry name" value="CTDL_fold"/>
</dbReference>